<name>E9I7P4_DAPPU</name>
<protein>
    <submittedName>
        <fullName evidence="1">Uncharacterized protein</fullName>
    </submittedName>
</protein>
<dbReference type="EMBL" id="GL737399">
    <property type="protein sequence ID" value="EFX59986.1"/>
    <property type="molecule type" value="Genomic_DNA"/>
</dbReference>
<feature type="non-terminal residue" evidence="1">
    <location>
        <position position="219"/>
    </location>
</feature>
<accession>E9I7P4</accession>
<organism evidence="1 2">
    <name type="scientific">Daphnia pulex</name>
    <name type="common">Water flea</name>
    <dbReference type="NCBI Taxonomy" id="6669"/>
    <lineage>
        <taxon>Eukaryota</taxon>
        <taxon>Metazoa</taxon>
        <taxon>Ecdysozoa</taxon>
        <taxon>Arthropoda</taxon>
        <taxon>Crustacea</taxon>
        <taxon>Branchiopoda</taxon>
        <taxon>Diplostraca</taxon>
        <taxon>Cladocera</taxon>
        <taxon>Anomopoda</taxon>
        <taxon>Daphniidae</taxon>
        <taxon>Daphnia</taxon>
    </lineage>
</organism>
<dbReference type="AlphaFoldDB" id="E9I7P4"/>
<proteinExistence type="predicted"/>
<evidence type="ECO:0000313" key="2">
    <source>
        <dbReference type="Proteomes" id="UP000000305"/>
    </source>
</evidence>
<dbReference type="InParanoid" id="E9I7P4"/>
<evidence type="ECO:0000313" key="1">
    <source>
        <dbReference type="EMBL" id="EFX59986.1"/>
    </source>
</evidence>
<dbReference type="KEGG" id="dpx:DAPPUDRAFT_280012"/>
<reference evidence="1 2" key="1">
    <citation type="journal article" date="2011" name="Science">
        <title>The ecoresponsive genome of Daphnia pulex.</title>
        <authorList>
            <person name="Colbourne J.K."/>
            <person name="Pfrender M.E."/>
            <person name="Gilbert D."/>
            <person name="Thomas W.K."/>
            <person name="Tucker A."/>
            <person name="Oakley T.H."/>
            <person name="Tokishita S."/>
            <person name="Aerts A."/>
            <person name="Arnold G.J."/>
            <person name="Basu M.K."/>
            <person name="Bauer D.J."/>
            <person name="Caceres C.E."/>
            <person name="Carmel L."/>
            <person name="Casola C."/>
            <person name="Choi J.H."/>
            <person name="Detter J.C."/>
            <person name="Dong Q."/>
            <person name="Dusheyko S."/>
            <person name="Eads B.D."/>
            <person name="Frohlich T."/>
            <person name="Geiler-Samerotte K.A."/>
            <person name="Gerlach D."/>
            <person name="Hatcher P."/>
            <person name="Jogdeo S."/>
            <person name="Krijgsveld J."/>
            <person name="Kriventseva E.V."/>
            <person name="Kultz D."/>
            <person name="Laforsch C."/>
            <person name="Lindquist E."/>
            <person name="Lopez J."/>
            <person name="Manak J.R."/>
            <person name="Muller J."/>
            <person name="Pangilinan J."/>
            <person name="Patwardhan R.P."/>
            <person name="Pitluck S."/>
            <person name="Pritham E.J."/>
            <person name="Rechtsteiner A."/>
            <person name="Rho M."/>
            <person name="Rogozin I.B."/>
            <person name="Sakarya O."/>
            <person name="Salamov A."/>
            <person name="Schaack S."/>
            <person name="Shapiro H."/>
            <person name="Shiga Y."/>
            <person name="Skalitzky C."/>
            <person name="Smith Z."/>
            <person name="Souvorov A."/>
            <person name="Sung W."/>
            <person name="Tang Z."/>
            <person name="Tsuchiya D."/>
            <person name="Tu H."/>
            <person name="Vos H."/>
            <person name="Wang M."/>
            <person name="Wolf Y.I."/>
            <person name="Yamagata H."/>
            <person name="Yamada T."/>
            <person name="Ye Y."/>
            <person name="Shaw J.R."/>
            <person name="Andrews J."/>
            <person name="Crease T.J."/>
            <person name="Tang H."/>
            <person name="Lucas S.M."/>
            <person name="Robertson H.M."/>
            <person name="Bork P."/>
            <person name="Koonin E.V."/>
            <person name="Zdobnov E.M."/>
            <person name="Grigoriev I.V."/>
            <person name="Lynch M."/>
            <person name="Boore J.L."/>
        </authorList>
    </citation>
    <scope>NUCLEOTIDE SEQUENCE [LARGE SCALE GENOMIC DNA]</scope>
</reference>
<keyword evidence="2" id="KW-1185">Reference proteome</keyword>
<dbReference type="HOGENOM" id="CLU_1264354_0_0_1"/>
<sequence>MNVVVNSLPTASMSGTTTVCQNSASPMITFTGANATAPYTFTYKINDGAPQTVKTTSGNSVTVAAPTGTAGMFEYSLVSVSESSSTACSQEQMGSVEVKVQGKPTITLTTLQQTLNEGNSQVLCDIDANPVNGLQFTVSGACIVGSPVWRLQVGSGAWSDWSTNAPISQPSNNQVHRYQAACDASCPVTYTSPIELTINYRSTVPQNVSMIADGVSVAV</sequence>
<gene>
    <name evidence="1" type="ORF">DAPPUDRAFT_280012</name>
</gene>
<dbReference type="Proteomes" id="UP000000305">
    <property type="component" value="Unassembled WGS sequence"/>
</dbReference>